<dbReference type="Proteomes" id="UP001335183">
    <property type="component" value="Chromosome"/>
</dbReference>
<dbReference type="RefSeq" id="WP_338445680.1">
    <property type="nucleotide sequence ID" value="NZ_CP144918.1"/>
</dbReference>
<evidence type="ECO:0000313" key="4">
    <source>
        <dbReference type="EMBL" id="WWA46784.1"/>
    </source>
</evidence>
<feature type="region of interest" description="Disordered" evidence="2">
    <location>
        <begin position="1"/>
        <end position="24"/>
    </location>
</feature>
<reference evidence="4 5" key="1">
    <citation type="submission" date="2024-02" db="EMBL/GenBank/DDBJ databases">
        <title>The whole genome sequence of five bacterial samples isolated from Abu Dhabi Sabkha-shore region.</title>
        <authorList>
            <person name="Sudalaimuthuasari N."/>
            <person name="Sarfraz B."/>
            <person name="Tuyisabe J.D."/>
            <person name="Mugisha Ntwali L.D.M."/>
            <person name="Ali A.I.A.A."/>
            <person name="Almansoori S.Z.A."/>
            <person name="Alajami H.S.A."/>
            <person name="Almeqbaali A.A.S."/>
            <person name="Kundu B."/>
            <person name="Saeed E.E."/>
            <person name="Sukumarinath V."/>
            <person name="Mishra A.K."/>
            <person name="Hazzouri K.M."/>
            <person name="Almaskari R."/>
            <person name="Sharma A.K."/>
            <person name="Amiri K.M.A."/>
        </authorList>
    </citation>
    <scope>NUCLEOTIDE SEQUENCE [LARGE SCALE GENOMIC DNA]</scope>
    <source>
        <strain evidence="5">kcgeb_sd</strain>
    </source>
</reference>
<protein>
    <submittedName>
        <fullName evidence="4">RHS repeat-associated core domain-containing protein</fullName>
    </submittedName>
</protein>
<feature type="compositionally biased region" description="Basic and acidic residues" evidence="2">
    <location>
        <begin position="228"/>
        <end position="238"/>
    </location>
</feature>
<dbReference type="Pfam" id="PF25023">
    <property type="entry name" value="TEN_YD-shell"/>
    <property type="match status" value="1"/>
</dbReference>
<dbReference type="Gene3D" id="2.180.10.10">
    <property type="entry name" value="RHS repeat-associated core"/>
    <property type="match status" value="1"/>
</dbReference>
<dbReference type="PANTHER" id="PTHR32305">
    <property type="match status" value="1"/>
</dbReference>
<evidence type="ECO:0000313" key="5">
    <source>
        <dbReference type="Proteomes" id="UP001335183"/>
    </source>
</evidence>
<dbReference type="PANTHER" id="PTHR32305:SF15">
    <property type="entry name" value="PROTEIN RHSA-RELATED"/>
    <property type="match status" value="1"/>
</dbReference>
<keyword evidence="5" id="KW-1185">Reference proteome</keyword>
<name>A0ABZ2D7J7_9SPHN</name>
<feature type="region of interest" description="Disordered" evidence="2">
    <location>
        <begin position="329"/>
        <end position="359"/>
    </location>
</feature>
<feature type="domain" description="Teneurin-like YD-shell" evidence="3">
    <location>
        <begin position="71"/>
        <end position="168"/>
    </location>
</feature>
<dbReference type="InterPro" id="IPR056823">
    <property type="entry name" value="TEN-like_YD-shell"/>
</dbReference>
<organism evidence="4 5">
    <name type="scientific">Pelagerythrobacter marensis</name>
    <dbReference type="NCBI Taxonomy" id="543877"/>
    <lineage>
        <taxon>Bacteria</taxon>
        <taxon>Pseudomonadati</taxon>
        <taxon>Pseudomonadota</taxon>
        <taxon>Alphaproteobacteria</taxon>
        <taxon>Sphingomonadales</taxon>
        <taxon>Erythrobacteraceae</taxon>
        <taxon>Pelagerythrobacter</taxon>
    </lineage>
</organism>
<dbReference type="NCBIfam" id="TIGR03696">
    <property type="entry name" value="Rhs_assc_core"/>
    <property type="match status" value="1"/>
</dbReference>
<keyword evidence="1" id="KW-0677">Repeat</keyword>
<dbReference type="InterPro" id="IPR022385">
    <property type="entry name" value="Rhs_assc_core"/>
</dbReference>
<gene>
    <name evidence="4" type="ORF">V5F89_10955</name>
</gene>
<accession>A0ABZ2D7J7</accession>
<feature type="region of interest" description="Disordered" evidence="2">
    <location>
        <begin position="214"/>
        <end position="244"/>
    </location>
</feature>
<evidence type="ECO:0000256" key="2">
    <source>
        <dbReference type="SAM" id="MobiDB-lite"/>
    </source>
</evidence>
<dbReference type="EMBL" id="CP144918">
    <property type="protein sequence ID" value="WWA46784.1"/>
    <property type="molecule type" value="Genomic_DNA"/>
</dbReference>
<dbReference type="InterPro" id="IPR050708">
    <property type="entry name" value="T6SS_VgrG/RHS"/>
</dbReference>
<proteinExistence type="predicted"/>
<sequence length="359" mass="39138">MTFGAPSAPIPAEPSHDVPPSDSGCHGQCEYWDHSQVPAWVPEHDTQFRPRPDDPLVWYEGAGTAASARRFLHADAQGSIVAVTGSTGSVLAINSYDDWGIGTPDNRDMPSPNNIGRFQYTGQVWLPQVDMYHYKARFYSPTLGRFMQTDPIGYEDGMNMYAYVGNDPINLSDPTGMVSMRGCGFRIEGVNNCSGSSYFAYESALSAHRAETANLGDEQSTAGQMAEGIRRSEQRGEPGESGAQAAAAILEAGERAGEASDMGQTTGEIIAAVFIGTIIVTPDSDDFRQGGRLRGGAIQDERGRIFVRDVDGHGGSSWKVWRSRREFEKGGQQFSVRSDGRIVKTKQNQTGRGRRGRRR</sequence>
<evidence type="ECO:0000259" key="3">
    <source>
        <dbReference type="Pfam" id="PF25023"/>
    </source>
</evidence>
<evidence type="ECO:0000256" key="1">
    <source>
        <dbReference type="ARBA" id="ARBA00022737"/>
    </source>
</evidence>